<name>A0A7J7YMT9_PIPKU</name>
<evidence type="ECO:0000313" key="1">
    <source>
        <dbReference type="EMBL" id="KAF6363129.1"/>
    </source>
</evidence>
<reference evidence="1 2" key="1">
    <citation type="journal article" date="2020" name="Nature">
        <title>Six reference-quality genomes reveal evolution of bat adaptations.</title>
        <authorList>
            <person name="Jebb D."/>
            <person name="Huang Z."/>
            <person name="Pippel M."/>
            <person name="Hughes G.M."/>
            <person name="Lavrichenko K."/>
            <person name="Devanna P."/>
            <person name="Winkler S."/>
            <person name="Jermiin L.S."/>
            <person name="Skirmuntt E.C."/>
            <person name="Katzourakis A."/>
            <person name="Burkitt-Gray L."/>
            <person name="Ray D.A."/>
            <person name="Sullivan K.A.M."/>
            <person name="Roscito J.G."/>
            <person name="Kirilenko B.M."/>
            <person name="Davalos L.M."/>
            <person name="Corthals A.P."/>
            <person name="Power M.L."/>
            <person name="Jones G."/>
            <person name="Ransome R.D."/>
            <person name="Dechmann D.K.N."/>
            <person name="Locatelli A.G."/>
            <person name="Puechmaille S.J."/>
            <person name="Fedrigo O."/>
            <person name="Jarvis E.D."/>
            <person name="Hiller M."/>
            <person name="Vernes S.C."/>
            <person name="Myers E.W."/>
            <person name="Teeling E.C."/>
        </authorList>
    </citation>
    <scope>NUCLEOTIDE SEQUENCE [LARGE SCALE GENOMIC DNA]</scope>
    <source>
        <strain evidence="1">MPipKuh1</strain>
        <tissue evidence="1">Flight muscle</tissue>
    </source>
</reference>
<proteinExistence type="predicted"/>
<protein>
    <submittedName>
        <fullName evidence="1">Uncharacterized protein</fullName>
    </submittedName>
</protein>
<accession>A0A7J7YMT9</accession>
<comment type="caution">
    <text evidence="1">The sequence shown here is derived from an EMBL/GenBank/DDBJ whole genome shotgun (WGS) entry which is preliminary data.</text>
</comment>
<evidence type="ECO:0000313" key="2">
    <source>
        <dbReference type="Proteomes" id="UP000558488"/>
    </source>
</evidence>
<gene>
    <name evidence="1" type="ORF">mPipKuh1_010126</name>
</gene>
<sequence>MYLGCGHISGGGCAGGSWSMFLSHRCFCLSLSLPLCKKSIKHIFLKRTKHSICSTGVRWANWTWQRNQENKPNCFPKWVCKDSAQGEGSSECPLQENSCLCAAILSGSGAEYPFRSGAAIIWQDQQVARERQDRMETRKDDPRASLLLLSPSLAAMTFWAKWFQFHILSQSHTNSSFIQF</sequence>
<organism evidence="1 2">
    <name type="scientific">Pipistrellus kuhlii</name>
    <name type="common">Kuhl's pipistrelle</name>
    <dbReference type="NCBI Taxonomy" id="59472"/>
    <lineage>
        <taxon>Eukaryota</taxon>
        <taxon>Metazoa</taxon>
        <taxon>Chordata</taxon>
        <taxon>Craniata</taxon>
        <taxon>Vertebrata</taxon>
        <taxon>Euteleostomi</taxon>
        <taxon>Mammalia</taxon>
        <taxon>Eutheria</taxon>
        <taxon>Laurasiatheria</taxon>
        <taxon>Chiroptera</taxon>
        <taxon>Yangochiroptera</taxon>
        <taxon>Vespertilionidae</taxon>
        <taxon>Pipistrellus</taxon>
    </lineage>
</organism>
<dbReference type="EMBL" id="JACAGB010000005">
    <property type="protein sequence ID" value="KAF6363129.1"/>
    <property type="molecule type" value="Genomic_DNA"/>
</dbReference>
<dbReference type="Proteomes" id="UP000558488">
    <property type="component" value="Unassembled WGS sequence"/>
</dbReference>
<dbReference type="AlphaFoldDB" id="A0A7J7YMT9"/>
<keyword evidence="2" id="KW-1185">Reference proteome</keyword>